<comment type="caution">
    <text evidence="2">The sequence shown here is derived from an EMBL/GenBank/DDBJ whole genome shotgun (WGS) entry which is preliminary data.</text>
</comment>
<dbReference type="EMBL" id="VXIS01000004">
    <property type="protein sequence ID" value="KAA8914634.1"/>
    <property type="molecule type" value="Genomic_DNA"/>
</dbReference>
<feature type="region of interest" description="Disordered" evidence="1">
    <location>
        <begin position="1"/>
        <end position="128"/>
    </location>
</feature>
<organism evidence="2 3">
    <name type="scientific">Sphaerosporella brunnea</name>
    <dbReference type="NCBI Taxonomy" id="1250544"/>
    <lineage>
        <taxon>Eukaryota</taxon>
        <taxon>Fungi</taxon>
        <taxon>Dikarya</taxon>
        <taxon>Ascomycota</taxon>
        <taxon>Pezizomycotina</taxon>
        <taxon>Pezizomycetes</taxon>
        <taxon>Pezizales</taxon>
        <taxon>Pyronemataceae</taxon>
        <taxon>Sphaerosporella</taxon>
    </lineage>
</organism>
<protein>
    <submittedName>
        <fullName evidence="2">Uncharacterized protein</fullName>
    </submittedName>
</protein>
<sequence>MPDASPLGYNFQASALQNPPPLLLPPQTNPASTMPDLPPTPPSSSPRSLKSKWNFPPLEPESPRLVPRRPEQADTATTSTNVLAALKPNRKREEKEHNAETKPKGEGQTQQVSRSEFTFDDGRGPRMMANGAVKSAVEVEAVKSRGKKDPDAVAPWEIDDLGIPF</sequence>
<feature type="compositionally biased region" description="Pro residues" evidence="1">
    <location>
        <begin position="18"/>
        <end position="28"/>
    </location>
</feature>
<dbReference type="Proteomes" id="UP000326924">
    <property type="component" value="Unassembled WGS sequence"/>
</dbReference>
<evidence type="ECO:0000256" key="1">
    <source>
        <dbReference type="SAM" id="MobiDB-lite"/>
    </source>
</evidence>
<name>A0A5J5FAI7_9PEZI</name>
<accession>A0A5J5FAI7</accession>
<feature type="compositionally biased region" description="Polar residues" evidence="1">
    <location>
        <begin position="107"/>
        <end position="116"/>
    </location>
</feature>
<evidence type="ECO:0000313" key="2">
    <source>
        <dbReference type="EMBL" id="KAA8914634.1"/>
    </source>
</evidence>
<dbReference type="InParanoid" id="A0A5J5FAI7"/>
<gene>
    <name evidence="2" type="ORF">FN846DRAFT_925995</name>
</gene>
<reference evidence="2 3" key="1">
    <citation type="submission" date="2019-09" db="EMBL/GenBank/DDBJ databases">
        <title>Draft genome of the ectomycorrhizal ascomycete Sphaerosporella brunnea.</title>
        <authorList>
            <consortium name="DOE Joint Genome Institute"/>
            <person name="Benucci G.M."/>
            <person name="Marozzi G."/>
            <person name="Antonielli L."/>
            <person name="Sanchez S."/>
            <person name="Marco P."/>
            <person name="Wang X."/>
            <person name="Falini L.B."/>
            <person name="Barry K."/>
            <person name="Haridas S."/>
            <person name="Lipzen A."/>
            <person name="Labutti K."/>
            <person name="Grigoriev I.V."/>
            <person name="Murat C."/>
            <person name="Martin F."/>
            <person name="Albertini E."/>
            <person name="Donnini D."/>
            <person name="Bonito G."/>
        </authorList>
    </citation>
    <scope>NUCLEOTIDE SEQUENCE [LARGE SCALE GENOMIC DNA]</scope>
    <source>
        <strain evidence="2 3">Sb_GMNB300</strain>
    </source>
</reference>
<keyword evidence="3" id="KW-1185">Reference proteome</keyword>
<evidence type="ECO:0000313" key="3">
    <source>
        <dbReference type="Proteomes" id="UP000326924"/>
    </source>
</evidence>
<feature type="compositionally biased region" description="Basic and acidic residues" evidence="1">
    <location>
        <begin position="91"/>
        <end position="105"/>
    </location>
</feature>
<dbReference type="AlphaFoldDB" id="A0A5J5FAI7"/>
<proteinExistence type="predicted"/>